<proteinExistence type="predicted"/>
<feature type="transmembrane region" description="Helical" evidence="1">
    <location>
        <begin position="66"/>
        <end position="88"/>
    </location>
</feature>
<evidence type="ECO:0000313" key="2">
    <source>
        <dbReference type="EMBL" id="KAH3681391.1"/>
    </source>
</evidence>
<name>A0A9P8TJQ6_WICPI</name>
<sequence length="196" mass="20566">MTAALRLMEVSRSAKPLDNNGTMMDKVAMVTSETKVVAPKMWTVSGTSVGLEIHSINFGMNFSISLLWTVSVEVVMVAVAAFLTSGLVSHMASDKTGINSGILKATWASAWWTKAEMAAKMAVFSVHLLVSSKDLTKCGNKDLTACGLMALAMANKAAAAASATSLSFSPAFLLISGTKATMYGSTDGDKPLEEAM</sequence>
<dbReference type="Proteomes" id="UP000774326">
    <property type="component" value="Unassembled WGS sequence"/>
</dbReference>
<accession>A0A9P8TJQ6</accession>
<reference evidence="2" key="2">
    <citation type="submission" date="2021-01" db="EMBL/GenBank/DDBJ databases">
        <authorList>
            <person name="Schikora-Tamarit M.A."/>
        </authorList>
    </citation>
    <scope>NUCLEOTIDE SEQUENCE</scope>
    <source>
        <strain evidence="2">CBS2887</strain>
    </source>
</reference>
<evidence type="ECO:0000313" key="3">
    <source>
        <dbReference type="Proteomes" id="UP000774326"/>
    </source>
</evidence>
<organism evidence="2 3">
    <name type="scientific">Wickerhamomyces pijperi</name>
    <name type="common">Yeast</name>
    <name type="synonym">Pichia pijperi</name>
    <dbReference type="NCBI Taxonomy" id="599730"/>
    <lineage>
        <taxon>Eukaryota</taxon>
        <taxon>Fungi</taxon>
        <taxon>Dikarya</taxon>
        <taxon>Ascomycota</taxon>
        <taxon>Saccharomycotina</taxon>
        <taxon>Saccharomycetes</taxon>
        <taxon>Phaffomycetales</taxon>
        <taxon>Wickerhamomycetaceae</taxon>
        <taxon>Wickerhamomyces</taxon>
    </lineage>
</organism>
<reference evidence="2" key="1">
    <citation type="journal article" date="2021" name="Open Biol.">
        <title>Shared evolutionary footprints suggest mitochondrial oxidative damage underlies multiple complex I losses in fungi.</title>
        <authorList>
            <person name="Schikora-Tamarit M.A."/>
            <person name="Marcet-Houben M."/>
            <person name="Nosek J."/>
            <person name="Gabaldon T."/>
        </authorList>
    </citation>
    <scope>NUCLEOTIDE SEQUENCE</scope>
    <source>
        <strain evidence="2">CBS2887</strain>
    </source>
</reference>
<comment type="caution">
    <text evidence="2">The sequence shown here is derived from an EMBL/GenBank/DDBJ whole genome shotgun (WGS) entry which is preliminary data.</text>
</comment>
<dbReference type="AlphaFoldDB" id="A0A9P8TJQ6"/>
<evidence type="ECO:0000256" key="1">
    <source>
        <dbReference type="SAM" id="Phobius"/>
    </source>
</evidence>
<protein>
    <submittedName>
        <fullName evidence="2">Uncharacterized protein</fullName>
    </submittedName>
</protein>
<keyword evidence="1" id="KW-0812">Transmembrane</keyword>
<keyword evidence="1" id="KW-1133">Transmembrane helix</keyword>
<dbReference type="EMBL" id="JAEUBG010004437">
    <property type="protein sequence ID" value="KAH3681391.1"/>
    <property type="molecule type" value="Genomic_DNA"/>
</dbReference>
<keyword evidence="3" id="KW-1185">Reference proteome</keyword>
<gene>
    <name evidence="2" type="ORF">WICPIJ_007660</name>
</gene>
<keyword evidence="1" id="KW-0472">Membrane</keyword>